<evidence type="ECO:0000313" key="3">
    <source>
        <dbReference type="Proteomes" id="UP000252172"/>
    </source>
</evidence>
<feature type="chain" id="PRO_5016909836" description="Helix-hairpin-helix domain-containing protein" evidence="1">
    <location>
        <begin position="18"/>
        <end position="440"/>
    </location>
</feature>
<sequence length="440" mass="50439">MKSKLWFIILAVLTASAVIFLSKTPEPSPEIPESGVYFPENSADKTQMYTKFNPNDLNAEQWQVLGFSEKQTATILKYKNMVGGTFVSKEQFKKCYAVSDEKYAELESYILLPETASSPNYSQNRPFYSPVSAKSKINISEKFNPDQYTQQQWENVGFSEKQAAAILKYKNYLGGSFISKEKFRECFVIGDEQYKALAPYLLLPEYQPENATEKTRIIKQESAKSHTIFDPNELDAEGWKALGFSEKQAAVIINYKNRNLKGKFSTLEDIQKCFVISPEKFEELKPFIVLNTESLNNTAVATPKISPKASATNFSKTDINELTYQQLLEFGFDGKAAGSFIGFRKKLGGFVDKNQVFEVFDIDRSLAEKLASISPLNPSLVEKHTLTDAPESWLKTHPYFRYSADKIIYYRISNPDEKKIWKFIKTKPEYERKMRMYLKD</sequence>
<proteinExistence type="predicted"/>
<evidence type="ECO:0008006" key="4">
    <source>
        <dbReference type="Google" id="ProtNLM"/>
    </source>
</evidence>
<dbReference type="SUPFAM" id="SSF47781">
    <property type="entry name" value="RuvA domain 2-like"/>
    <property type="match status" value="4"/>
</dbReference>
<keyword evidence="3" id="KW-1185">Reference proteome</keyword>
<accession>A0A368MWG8</accession>
<evidence type="ECO:0000256" key="1">
    <source>
        <dbReference type="SAM" id="SignalP"/>
    </source>
</evidence>
<comment type="caution">
    <text evidence="2">The sequence shown here is derived from an EMBL/GenBank/DDBJ whole genome shotgun (WGS) entry which is preliminary data.</text>
</comment>
<organism evidence="2 3">
    <name type="scientific">Chryseobacterium lacus</name>
    <dbReference type="NCBI Taxonomy" id="2058346"/>
    <lineage>
        <taxon>Bacteria</taxon>
        <taxon>Pseudomonadati</taxon>
        <taxon>Bacteroidota</taxon>
        <taxon>Flavobacteriia</taxon>
        <taxon>Flavobacteriales</taxon>
        <taxon>Weeksellaceae</taxon>
        <taxon>Chryseobacterium group</taxon>
        <taxon>Chryseobacterium</taxon>
    </lineage>
</organism>
<reference evidence="2 3" key="1">
    <citation type="submission" date="2018-07" db="EMBL/GenBank/DDBJ databases">
        <title>Chryseobacterium lacus sp. nov., isolated from lake water.</title>
        <authorList>
            <person name="Li C.-M."/>
        </authorList>
    </citation>
    <scope>NUCLEOTIDE SEQUENCE [LARGE SCALE GENOMIC DNA]</scope>
    <source>
        <strain evidence="2 3">YLOS41</strain>
    </source>
</reference>
<protein>
    <recommendedName>
        <fullName evidence="4">Helix-hairpin-helix domain-containing protein</fullName>
    </recommendedName>
</protein>
<name>A0A368MWG8_9FLAO</name>
<gene>
    <name evidence="2" type="ORF">DQ356_09530</name>
</gene>
<dbReference type="InterPro" id="IPR010994">
    <property type="entry name" value="RuvA_2-like"/>
</dbReference>
<feature type="signal peptide" evidence="1">
    <location>
        <begin position="1"/>
        <end position="17"/>
    </location>
</feature>
<dbReference type="OrthoDB" id="981124at2"/>
<dbReference type="EMBL" id="QPIE01000006">
    <property type="protein sequence ID" value="RCU42587.1"/>
    <property type="molecule type" value="Genomic_DNA"/>
</dbReference>
<dbReference type="AlphaFoldDB" id="A0A368MWG8"/>
<evidence type="ECO:0000313" key="2">
    <source>
        <dbReference type="EMBL" id="RCU42587.1"/>
    </source>
</evidence>
<keyword evidence="1" id="KW-0732">Signal</keyword>
<dbReference type="Proteomes" id="UP000252172">
    <property type="component" value="Unassembled WGS sequence"/>
</dbReference>